<gene>
    <name evidence="13" type="primary">bioB</name>
    <name evidence="16" type="ORF">HCUR_00720</name>
</gene>
<keyword evidence="10 13" id="KW-0408">Iron</keyword>
<evidence type="ECO:0000256" key="9">
    <source>
        <dbReference type="ARBA" id="ARBA00022756"/>
    </source>
</evidence>
<keyword evidence="7 13" id="KW-0001">2Fe-2S</keyword>
<keyword evidence="6 13" id="KW-0949">S-adenosyl-L-methionine</keyword>
<feature type="binding site" evidence="13 14">
    <location>
        <position position="273"/>
    </location>
    <ligand>
        <name>[2Fe-2S] cluster</name>
        <dbReference type="ChEBI" id="CHEBI:190135"/>
    </ligand>
</feature>
<evidence type="ECO:0000256" key="12">
    <source>
        <dbReference type="ARBA" id="ARBA00051157"/>
    </source>
</evidence>
<dbReference type="OrthoDB" id="9786826at2"/>
<dbReference type="UniPathway" id="UPA00078">
    <property type="reaction ID" value="UER00162"/>
</dbReference>
<dbReference type="NCBIfam" id="TIGR00433">
    <property type="entry name" value="bioB"/>
    <property type="match status" value="1"/>
</dbReference>
<evidence type="ECO:0000256" key="2">
    <source>
        <dbReference type="ARBA" id="ARBA00010765"/>
    </source>
</evidence>
<evidence type="ECO:0000256" key="8">
    <source>
        <dbReference type="ARBA" id="ARBA00022723"/>
    </source>
</evidence>
<dbReference type="InterPro" id="IPR058240">
    <property type="entry name" value="rSAM_sf"/>
</dbReference>
<dbReference type="HAMAP" id="MF_01694">
    <property type="entry name" value="BioB"/>
    <property type="match status" value="1"/>
</dbReference>
<dbReference type="AlphaFoldDB" id="A0A2S5R9D6"/>
<dbReference type="InterPro" id="IPR006638">
    <property type="entry name" value="Elp3/MiaA/NifB-like_rSAM"/>
</dbReference>
<comment type="pathway">
    <text evidence="1 13">Cofactor biosynthesis; biotin biosynthesis; biotin from 7,8-diaminononanoate: step 2/2.</text>
</comment>
<dbReference type="Gene3D" id="3.20.20.70">
    <property type="entry name" value="Aldolase class I"/>
    <property type="match status" value="1"/>
</dbReference>
<dbReference type="InterPro" id="IPR002684">
    <property type="entry name" value="Biotin_synth/BioAB"/>
</dbReference>
<evidence type="ECO:0000256" key="4">
    <source>
        <dbReference type="ARBA" id="ARBA00022485"/>
    </source>
</evidence>
<dbReference type="PANTHER" id="PTHR22976:SF2">
    <property type="entry name" value="BIOTIN SYNTHASE, MITOCHONDRIAL"/>
    <property type="match status" value="1"/>
</dbReference>
<dbReference type="GO" id="GO:0051539">
    <property type="term" value="F:4 iron, 4 sulfur cluster binding"/>
    <property type="evidence" value="ECO:0007669"/>
    <property type="project" value="UniProtKB-KW"/>
</dbReference>
<dbReference type="GO" id="GO:0004076">
    <property type="term" value="F:biotin synthase activity"/>
    <property type="evidence" value="ECO:0007669"/>
    <property type="project" value="UniProtKB-UniRule"/>
</dbReference>
<evidence type="ECO:0000313" key="17">
    <source>
        <dbReference type="Proteomes" id="UP000239425"/>
    </source>
</evidence>
<keyword evidence="9 13" id="KW-0093">Biotin biosynthesis</keyword>
<dbReference type="GO" id="GO:0005506">
    <property type="term" value="F:iron ion binding"/>
    <property type="evidence" value="ECO:0007669"/>
    <property type="project" value="UniProtKB-UniRule"/>
</dbReference>
<dbReference type="EC" id="2.8.1.6" evidence="3 13"/>
<dbReference type="InterPro" id="IPR024177">
    <property type="entry name" value="Biotin_synthase"/>
</dbReference>
<feature type="binding site" evidence="13 14">
    <location>
        <position position="201"/>
    </location>
    <ligand>
        <name>[2Fe-2S] cluster</name>
        <dbReference type="ChEBI" id="CHEBI:190135"/>
    </ligand>
</feature>
<accession>A0A2S5R9D6</accession>
<dbReference type="SFLD" id="SFLDG01060">
    <property type="entry name" value="BATS_domain_containing"/>
    <property type="match status" value="1"/>
</dbReference>
<protein>
    <recommendedName>
        <fullName evidence="3 13">Biotin synthase</fullName>
        <ecNumber evidence="3 13">2.8.1.6</ecNumber>
    </recommendedName>
</protein>
<evidence type="ECO:0000256" key="1">
    <source>
        <dbReference type="ARBA" id="ARBA00004942"/>
    </source>
</evidence>
<dbReference type="Pfam" id="PF04055">
    <property type="entry name" value="Radical_SAM"/>
    <property type="match status" value="1"/>
</dbReference>
<proteinExistence type="inferred from homology"/>
<evidence type="ECO:0000256" key="6">
    <source>
        <dbReference type="ARBA" id="ARBA00022691"/>
    </source>
</evidence>
<dbReference type="Proteomes" id="UP000239425">
    <property type="component" value="Unassembled WGS sequence"/>
</dbReference>
<feature type="binding site" evidence="13 14">
    <location>
        <position position="73"/>
    </location>
    <ligand>
        <name>[4Fe-4S] cluster</name>
        <dbReference type="ChEBI" id="CHEBI:49883"/>
        <note>4Fe-4S-S-AdoMet</note>
    </ligand>
</feature>
<keyword evidence="17" id="KW-1185">Reference proteome</keyword>
<dbReference type="GO" id="GO:0009102">
    <property type="term" value="P:biotin biosynthetic process"/>
    <property type="evidence" value="ECO:0007669"/>
    <property type="project" value="UniProtKB-UniRule"/>
</dbReference>
<dbReference type="SMART" id="SM00729">
    <property type="entry name" value="Elp3"/>
    <property type="match status" value="1"/>
</dbReference>
<evidence type="ECO:0000256" key="10">
    <source>
        <dbReference type="ARBA" id="ARBA00023004"/>
    </source>
</evidence>
<comment type="similarity">
    <text evidence="2 13">Belongs to the radical SAM superfamily. Biotin synthase family.</text>
</comment>
<dbReference type="SFLD" id="SFLDG01278">
    <property type="entry name" value="biotin_synthase_like"/>
    <property type="match status" value="1"/>
</dbReference>
<comment type="cofactor">
    <cofactor evidence="13 14">
        <name>[4Fe-4S] cluster</name>
        <dbReference type="ChEBI" id="CHEBI:49883"/>
    </cofactor>
    <text evidence="13 14">Binds 1 [4Fe-4S] cluster. The cluster is coordinated with 3 cysteines and an exchangeable S-adenosyl-L-methionine.</text>
</comment>
<keyword evidence="4 13" id="KW-0004">4Fe-4S</keyword>
<organism evidence="16 17">
    <name type="scientific">Holospora curviuscula</name>
    <dbReference type="NCBI Taxonomy" id="1082868"/>
    <lineage>
        <taxon>Bacteria</taxon>
        <taxon>Pseudomonadati</taxon>
        <taxon>Pseudomonadota</taxon>
        <taxon>Alphaproteobacteria</taxon>
        <taxon>Holosporales</taxon>
        <taxon>Holosporaceae</taxon>
        <taxon>Holospora</taxon>
    </lineage>
</organism>
<evidence type="ECO:0000256" key="11">
    <source>
        <dbReference type="ARBA" id="ARBA00023014"/>
    </source>
</evidence>
<dbReference type="EMBL" id="PHHC01000080">
    <property type="protein sequence ID" value="PPE03939.1"/>
    <property type="molecule type" value="Genomic_DNA"/>
</dbReference>
<dbReference type="PANTHER" id="PTHR22976">
    <property type="entry name" value="BIOTIN SYNTHASE"/>
    <property type="match status" value="1"/>
</dbReference>
<dbReference type="PROSITE" id="PS51918">
    <property type="entry name" value="RADICAL_SAM"/>
    <property type="match status" value="1"/>
</dbReference>
<evidence type="ECO:0000256" key="5">
    <source>
        <dbReference type="ARBA" id="ARBA00022679"/>
    </source>
</evidence>
<comment type="cofactor">
    <cofactor evidence="14">
        <name>[2Fe-2S] cluster</name>
        <dbReference type="ChEBI" id="CHEBI:190135"/>
    </cofactor>
    <text evidence="14">Binds 1 [2Fe-2S] cluster. The cluster is coordinated with 3 cysteines and 1 arginine.</text>
</comment>
<dbReference type="RefSeq" id="WP_104206755.1">
    <property type="nucleotide sequence ID" value="NZ_PHHC01000080.1"/>
</dbReference>
<comment type="cofactor">
    <cofactor evidence="13">
        <name>[2Fe-2S] cluster</name>
        <dbReference type="ChEBI" id="CHEBI:190135"/>
    </cofactor>
    <text evidence="13">Binds 1 [2Fe-2S] cluster. The cluster is coordinated with 3 cysteines and 1 arginine.</text>
</comment>
<evidence type="ECO:0000256" key="3">
    <source>
        <dbReference type="ARBA" id="ARBA00012236"/>
    </source>
</evidence>
<feature type="binding site" evidence="13 14">
    <location>
        <position position="66"/>
    </location>
    <ligand>
        <name>[4Fe-4S] cluster</name>
        <dbReference type="ChEBI" id="CHEBI:49883"/>
        <note>4Fe-4S-S-AdoMet</note>
    </ligand>
</feature>
<evidence type="ECO:0000256" key="13">
    <source>
        <dbReference type="HAMAP-Rule" id="MF_01694"/>
    </source>
</evidence>
<dbReference type="GO" id="GO:0051537">
    <property type="term" value="F:2 iron, 2 sulfur cluster binding"/>
    <property type="evidence" value="ECO:0007669"/>
    <property type="project" value="UniProtKB-KW"/>
</dbReference>
<dbReference type="InterPro" id="IPR013785">
    <property type="entry name" value="Aldolase_TIM"/>
</dbReference>
<dbReference type="SFLD" id="SFLDF00272">
    <property type="entry name" value="biotin_synthase"/>
    <property type="match status" value="1"/>
</dbReference>
<dbReference type="SUPFAM" id="SSF102114">
    <property type="entry name" value="Radical SAM enzymes"/>
    <property type="match status" value="1"/>
</dbReference>
<keyword evidence="8 13" id="KW-0479">Metal-binding</keyword>
<dbReference type="PIRSF" id="PIRSF001619">
    <property type="entry name" value="Biotin_synth"/>
    <property type="match status" value="1"/>
</dbReference>
<feature type="binding site" evidence="13 14">
    <location>
        <position position="141"/>
    </location>
    <ligand>
        <name>[2Fe-2S] cluster</name>
        <dbReference type="ChEBI" id="CHEBI:190135"/>
    </ligand>
</feature>
<evidence type="ECO:0000256" key="14">
    <source>
        <dbReference type="PIRSR" id="PIRSR001619-1"/>
    </source>
</evidence>
<dbReference type="CDD" id="cd01335">
    <property type="entry name" value="Radical_SAM"/>
    <property type="match status" value="1"/>
</dbReference>
<dbReference type="SFLD" id="SFLDS00029">
    <property type="entry name" value="Radical_SAM"/>
    <property type="match status" value="1"/>
</dbReference>
<evidence type="ECO:0000313" key="16">
    <source>
        <dbReference type="EMBL" id="PPE03939.1"/>
    </source>
</evidence>
<keyword evidence="5 13" id="KW-0808">Transferase</keyword>
<comment type="subunit">
    <text evidence="13">Homodimer.</text>
</comment>
<comment type="function">
    <text evidence="13">Catalyzes the conversion of dethiobiotin (DTB) to biotin by the insertion of a sulfur atom into dethiobiotin via a radical-based mechanism.</text>
</comment>
<sequence length="330" mass="36162">MECTRFIQKAICKNSPVACPTLEYAQALFSKPFLQLVYDAQSIHRENFPSGTMQISTLLSIKTGGCPENCAYCPQSARYKTGIKSSPLMALDEVVTAAKQAKASGATRFCMGAAWRGPKPQDLDKVCDMIRAVKGLGMETCVTLGLLQEHQAVQLKEAGLDFYNHNVDTSLEFYDKIITTRTFQNRLDTLEVVRNSGIKVCCGGILGMGETNEDRLRMLVLLANLDPPPESVPINRLIPIPGTPLAECQAVEGLDFVRIVAVARCLMPSSYIRLSAGREDMSDELQTLCFISGVNSIFYGETLLTASNAHPEKDLNLLRRLGISAESLSK</sequence>
<comment type="caution">
    <text evidence="16">The sequence shown here is derived from an EMBL/GenBank/DDBJ whole genome shotgun (WGS) entry which is preliminary data.</text>
</comment>
<dbReference type="Pfam" id="PF06968">
    <property type="entry name" value="BATS"/>
    <property type="match status" value="1"/>
</dbReference>
<name>A0A2S5R9D6_9PROT</name>
<keyword evidence="11 13" id="KW-0411">Iron-sulfur</keyword>
<dbReference type="SMART" id="SM00876">
    <property type="entry name" value="BATS"/>
    <property type="match status" value="1"/>
</dbReference>
<dbReference type="InterPro" id="IPR007197">
    <property type="entry name" value="rSAM"/>
</dbReference>
<feature type="domain" description="Radical SAM core" evidence="15">
    <location>
        <begin position="51"/>
        <end position="269"/>
    </location>
</feature>
<feature type="binding site" evidence="13 14">
    <location>
        <position position="70"/>
    </location>
    <ligand>
        <name>[4Fe-4S] cluster</name>
        <dbReference type="ChEBI" id="CHEBI:49883"/>
        <note>4Fe-4S-S-AdoMet</note>
    </ligand>
</feature>
<dbReference type="InterPro" id="IPR010722">
    <property type="entry name" value="BATS_dom"/>
</dbReference>
<comment type="catalytic activity">
    <reaction evidence="12 13">
        <text>(4R,5S)-dethiobiotin + (sulfur carrier)-SH + 2 reduced [2Fe-2S]-[ferredoxin] + 2 S-adenosyl-L-methionine = (sulfur carrier)-H + biotin + 2 5'-deoxyadenosine + 2 L-methionine + 2 oxidized [2Fe-2S]-[ferredoxin]</text>
        <dbReference type="Rhea" id="RHEA:22060"/>
        <dbReference type="Rhea" id="RHEA-COMP:10000"/>
        <dbReference type="Rhea" id="RHEA-COMP:10001"/>
        <dbReference type="Rhea" id="RHEA-COMP:14737"/>
        <dbReference type="Rhea" id="RHEA-COMP:14739"/>
        <dbReference type="ChEBI" id="CHEBI:17319"/>
        <dbReference type="ChEBI" id="CHEBI:29917"/>
        <dbReference type="ChEBI" id="CHEBI:33737"/>
        <dbReference type="ChEBI" id="CHEBI:33738"/>
        <dbReference type="ChEBI" id="CHEBI:57586"/>
        <dbReference type="ChEBI" id="CHEBI:57844"/>
        <dbReference type="ChEBI" id="CHEBI:59789"/>
        <dbReference type="ChEBI" id="CHEBI:64428"/>
        <dbReference type="ChEBI" id="CHEBI:149473"/>
        <dbReference type="EC" id="2.8.1.6"/>
    </reaction>
</comment>
<feature type="binding site" evidence="13 14">
    <location>
        <position position="110"/>
    </location>
    <ligand>
        <name>[2Fe-2S] cluster</name>
        <dbReference type="ChEBI" id="CHEBI:190135"/>
    </ligand>
</feature>
<evidence type="ECO:0000256" key="7">
    <source>
        <dbReference type="ARBA" id="ARBA00022714"/>
    </source>
</evidence>
<reference evidence="16 17" key="1">
    <citation type="submission" date="2017-11" db="EMBL/GenBank/DDBJ databases">
        <title>Comparative genomic analysis of Holospora spp., intranuclear symbionts of paramecia.</title>
        <authorList>
            <person name="Garushyants S.K."/>
            <person name="Beliavskaya A."/>
            <person name="Malko D.B."/>
            <person name="Logacheva M.D."/>
            <person name="Rautian M.S."/>
            <person name="Gelfand M.S."/>
        </authorList>
    </citation>
    <scope>NUCLEOTIDE SEQUENCE [LARGE SCALE GENOMIC DNA]</scope>
    <source>
        <strain evidence="17">02AZ16</strain>
    </source>
</reference>
<evidence type="ECO:0000259" key="15">
    <source>
        <dbReference type="PROSITE" id="PS51918"/>
    </source>
</evidence>